<dbReference type="OrthoDB" id="8906692at2"/>
<dbReference type="GO" id="GO:0003677">
    <property type="term" value="F:DNA binding"/>
    <property type="evidence" value="ECO:0007669"/>
    <property type="project" value="UniProtKB-KW"/>
</dbReference>
<dbReference type="SMART" id="SM00347">
    <property type="entry name" value="HTH_MARR"/>
    <property type="match status" value="1"/>
</dbReference>
<dbReference type="RefSeq" id="WP_147151967.1">
    <property type="nucleotide sequence ID" value="NZ_BKAJ01000082.1"/>
</dbReference>
<evidence type="ECO:0000313" key="6">
    <source>
        <dbReference type="Proteomes" id="UP000321058"/>
    </source>
</evidence>
<name>A0A512NF31_9HYPH</name>
<sequence length="144" mass="15904">MGPLDSYLPYLLNRAGARIATAFNDEVRPLGATLQIWRVLAALREQDGRRMGDLSNTTSIEVSTLTRLVDSMEQKGLVARRRDANDARAILLHVAPAGRRLTQRILPIAERYEEVALAGFTAGEAEVLKAALRRLYANMDGLES</sequence>
<dbReference type="InterPro" id="IPR039422">
    <property type="entry name" value="MarR/SlyA-like"/>
</dbReference>
<dbReference type="GO" id="GO:0006950">
    <property type="term" value="P:response to stress"/>
    <property type="evidence" value="ECO:0007669"/>
    <property type="project" value="TreeGrafter"/>
</dbReference>
<dbReference type="Proteomes" id="UP000321058">
    <property type="component" value="Unassembled WGS sequence"/>
</dbReference>
<accession>A0A512NF31</accession>
<dbReference type="AlphaFoldDB" id="A0A512NF31"/>
<evidence type="ECO:0000256" key="1">
    <source>
        <dbReference type="ARBA" id="ARBA00023015"/>
    </source>
</evidence>
<dbReference type="PANTHER" id="PTHR33164">
    <property type="entry name" value="TRANSCRIPTIONAL REGULATOR, MARR FAMILY"/>
    <property type="match status" value="1"/>
</dbReference>
<proteinExistence type="predicted"/>
<comment type="caution">
    <text evidence="5">The sequence shown here is derived from an EMBL/GenBank/DDBJ whole genome shotgun (WGS) entry which is preliminary data.</text>
</comment>
<keyword evidence="1" id="KW-0805">Transcription regulation</keyword>
<evidence type="ECO:0000259" key="4">
    <source>
        <dbReference type="PROSITE" id="PS50995"/>
    </source>
</evidence>
<dbReference type="PRINTS" id="PR00598">
    <property type="entry name" value="HTHMARR"/>
</dbReference>
<dbReference type="InterPro" id="IPR000835">
    <property type="entry name" value="HTH_MarR-typ"/>
</dbReference>
<reference evidence="5 6" key="1">
    <citation type="submission" date="2019-07" db="EMBL/GenBank/DDBJ databases">
        <title>Whole genome shotgun sequence of Reyranella soli NBRC 108950.</title>
        <authorList>
            <person name="Hosoyama A."/>
            <person name="Uohara A."/>
            <person name="Ohji S."/>
            <person name="Ichikawa N."/>
        </authorList>
    </citation>
    <scope>NUCLEOTIDE SEQUENCE [LARGE SCALE GENOMIC DNA]</scope>
    <source>
        <strain evidence="5 6">NBRC 108950</strain>
    </source>
</reference>
<keyword evidence="6" id="KW-1185">Reference proteome</keyword>
<dbReference type="PROSITE" id="PS50995">
    <property type="entry name" value="HTH_MARR_2"/>
    <property type="match status" value="1"/>
</dbReference>
<keyword evidence="3" id="KW-0804">Transcription</keyword>
<evidence type="ECO:0000313" key="5">
    <source>
        <dbReference type="EMBL" id="GEP57549.1"/>
    </source>
</evidence>
<keyword evidence="2" id="KW-0238">DNA-binding</keyword>
<dbReference type="EMBL" id="BKAJ01000082">
    <property type="protein sequence ID" value="GEP57549.1"/>
    <property type="molecule type" value="Genomic_DNA"/>
</dbReference>
<protein>
    <submittedName>
        <fullName evidence="5">MarR family transcriptional regulator</fullName>
    </submittedName>
</protein>
<dbReference type="SUPFAM" id="SSF46785">
    <property type="entry name" value="Winged helix' DNA-binding domain"/>
    <property type="match status" value="1"/>
</dbReference>
<dbReference type="Gene3D" id="1.10.10.10">
    <property type="entry name" value="Winged helix-like DNA-binding domain superfamily/Winged helix DNA-binding domain"/>
    <property type="match status" value="1"/>
</dbReference>
<organism evidence="5 6">
    <name type="scientific">Reyranella soli</name>
    <dbReference type="NCBI Taxonomy" id="1230389"/>
    <lineage>
        <taxon>Bacteria</taxon>
        <taxon>Pseudomonadati</taxon>
        <taxon>Pseudomonadota</taxon>
        <taxon>Alphaproteobacteria</taxon>
        <taxon>Hyphomicrobiales</taxon>
        <taxon>Reyranellaceae</taxon>
        <taxon>Reyranella</taxon>
    </lineage>
</organism>
<dbReference type="InterPro" id="IPR036390">
    <property type="entry name" value="WH_DNA-bd_sf"/>
</dbReference>
<dbReference type="GO" id="GO:0003700">
    <property type="term" value="F:DNA-binding transcription factor activity"/>
    <property type="evidence" value="ECO:0007669"/>
    <property type="project" value="InterPro"/>
</dbReference>
<evidence type="ECO:0000256" key="2">
    <source>
        <dbReference type="ARBA" id="ARBA00023125"/>
    </source>
</evidence>
<feature type="domain" description="HTH marR-type" evidence="4">
    <location>
        <begin position="5"/>
        <end position="137"/>
    </location>
</feature>
<evidence type="ECO:0000256" key="3">
    <source>
        <dbReference type="ARBA" id="ARBA00023163"/>
    </source>
</evidence>
<dbReference type="InterPro" id="IPR036388">
    <property type="entry name" value="WH-like_DNA-bd_sf"/>
</dbReference>
<dbReference type="Pfam" id="PF01047">
    <property type="entry name" value="MarR"/>
    <property type="match status" value="1"/>
</dbReference>
<gene>
    <name evidence="5" type="ORF">RSO01_47150</name>
</gene>
<dbReference type="PANTHER" id="PTHR33164:SF64">
    <property type="entry name" value="TRANSCRIPTIONAL REGULATOR SLYA"/>
    <property type="match status" value="1"/>
</dbReference>